<evidence type="ECO:0000313" key="4">
    <source>
        <dbReference type="Proteomes" id="UP000239724"/>
    </source>
</evidence>
<evidence type="ECO:0000313" key="3">
    <source>
        <dbReference type="EMBL" id="PPQ38830.1"/>
    </source>
</evidence>
<keyword evidence="2" id="KW-0812">Transmembrane</keyword>
<dbReference type="Proteomes" id="UP000239724">
    <property type="component" value="Unassembled WGS sequence"/>
</dbReference>
<feature type="region of interest" description="Disordered" evidence="1">
    <location>
        <begin position="1"/>
        <end position="29"/>
    </location>
</feature>
<feature type="transmembrane region" description="Helical" evidence="2">
    <location>
        <begin position="36"/>
        <end position="56"/>
    </location>
</feature>
<dbReference type="AlphaFoldDB" id="A0A2S6NNG5"/>
<keyword evidence="2" id="KW-0472">Membrane</keyword>
<accession>A0A2S6NNG5</accession>
<name>A0A2S6NNG5_RHOGL</name>
<gene>
    <name evidence="3" type="ORF">CCS01_01850</name>
</gene>
<organism evidence="3 4">
    <name type="scientific">Rhodopila globiformis</name>
    <name type="common">Rhodopseudomonas globiformis</name>
    <dbReference type="NCBI Taxonomy" id="1071"/>
    <lineage>
        <taxon>Bacteria</taxon>
        <taxon>Pseudomonadati</taxon>
        <taxon>Pseudomonadota</taxon>
        <taxon>Alphaproteobacteria</taxon>
        <taxon>Acetobacterales</taxon>
        <taxon>Acetobacteraceae</taxon>
        <taxon>Rhodopila</taxon>
    </lineage>
</organism>
<evidence type="ECO:0000256" key="1">
    <source>
        <dbReference type="SAM" id="MobiDB-lite"/>
    </source>
</evidence>
<dbReference type="EMBL" id="NHRY01000037">
    <property type="protein sequence ID" value="PPQ38830.1"/>
    <property type="molecule type" value="Genomic_DNA"/>
</dbReference>
<comment type="caution">
    <text evidence="3">The sequence shown here is derived from an EMBL/GenBank/DDBJ whole genome shotgun (WGS) entry which is preliminary data.</text>
</comment>
<evidence type="ECO:0000256" key="2">
    <source>
        <dbReference type="SAM" id="Phobius"/>
    </source>
</evidence>
<sequence length="109" mass="11875">MFKKRSAALPEGQEGIQSYTGKGKAPAYRPTPNKTYWPGALLGTFVGASYPLYYVGNMVLQAHPAQPAWTVLVSQGYIYLVLAAAVVPAFITAKVFELLLGAVFQKHDR</sequence>
<keyword evidence="2" id="KW-1133">Transmembrane helix</keyword>
<feature type="transmembrane region" description="Helical" evidence="2">
    <location>
        <begin position="76"/>
        <end position="104"/>
    </location>
</feature>
<keyword evidence="4" id="KW-1185">Reference proteome</keyword>
<proteinExistence type="predicted"/>
<dbReference type="RefSeq" id="WP_146101533.1">
    <property type="nucleotide sequence ID" value="NZ_NHRY01000037.1"/>
</dbReference>
<protein>
    <submittedName>
        <fullName evidence="3">Uncharacterized protein</fullName>
    </submittedName>
</protein>
<reference evidence="3 4" key="1">
    <citation type="journal article" date="2018" name="Arch. Microbiol.">
        <title>New insights into the metabolic potential of the phototrophic purple bacterium Rhodopila globiformis DSM 161(T) from its draft genome sequence and evidence for a vanadium-dependent nitrogenase.</title>
        <authorList>
            <person name="Imhoff J.F."/>
            <person name="Rahn T."/>
            <person name="Kunzel S."/>
            <person name="Neulinger S.C."/>
        </authorList>
    </citation>
    <scope>NUCLEOTIDE SEQUENCE [LARGE SCALE GENOMIC DNA]</scope>
    <source>
        <strain evidence="3 4">DSM 161</strain>
    </source>
</reference>